<dbReference type="EMBL" id="GBXM01097260">
    <property type="protein sequence ID" value="JAH11317.1"/>
    <property type="molecule type" value="Transcribed_RNA"/>
</dbReference>
<protein>
    <submittedName>
        <fullName evidence="1">Uncharacterized protein</fullName>
    </submittedName>
</protein>
<dbReference type="AlphaFoldDB" id="A0A0E9Q491"/>
<evidence type="ECO:0000313" key="1">
    <source>
        <dbReference type="EMBL" id="JAH11317.1"/>
    </source>
</evidence>
<proteinExistence type="predicted"/>
<reference evidence="1" key="1">
    <citation type="submission" date="2014-11" db="EMBL/GenBank/DDBJ databases">
        <authorList>
            <person name="Amaro Gonzalez C."/>
        </authorList>
    </citation>
    <scope>NUCLEOTIDE SEQUENCE</scope>
</reference>
<accession>A0A0E9Q491</accession>
<organism evidence="1">
    <name type="scientific">Anguilla anguilla</name>
    <name type="common">European freshwater eel</name>
    <name type="synonym">Muraena anguilla</name>
    <dbReference type="NCBI Taxonomy" id="7936"/>
    <lineage>
        <taxon>Eukaryota</taxon>
        <taxon>Metazoa</taxon>
        <taxon>Chordata</taxon>
        <taxon>Craniata</taxon>
        <taxon>Vertebrata</taxon>
        <taxon>Euteleostomi</taxon>
        <taxon>Actinopterygii</taxon>
        <taxon>Neopterygii</taxon>
        <taxon>Teleostei</taxon>
        <taxon>Anguilliformes</taxon>
        <taxon>Anguillidae</taxon>
        <taxon>Anguilla</taxon>
    </lineage>
</organism>
<name>A0A0E9Q491_ANGAN</name>
<reference evidence="1" key="2">
    <citation type="journal article" date="2015" name="Fish Shellfish Immunol.">
        <title>Early steps in the European eel (Anguilla anguilla)-Vibrio vulnificus interaction in the gills: Role of the RtxA13 toxin.</title>
        <authorList>
            <person name="Callol A."/>
            <person name="Pajuelo D."/>
            <person name="Ebbesson L."/>
            <person name="Teles M."/>
            <person name="MacKenzie S."/>
            <person name="Amaro C."/>
        </authorList>
    </citation>
    <scope>NUCLEOTIDE SEQUENCE</scope>
</reference>
<sequence>MTQDVVYFNFEFWVKRLHLASEMGDVDLTRNYS</sequence>